<name>X1N4I3_9ZZZZ</name>
<accession>X1N4I3</accession>
<feature type="domain" description="Transport-associated OB type 2" evidence="1">
    <location>
        <begin position="2"/>
        <end position="50"/>
    </location>
</feature>
<evidence type="ECO:0000313" key="2">
    <source>
        <dbReference type="EMBL" id="GAI13509.1"/>
    </source>
</evidence>
<evidence type="ECO:0000259" key="1">
    <source>
        <dbReference type="Pfam" id="PF08402"/>
    </source>
</evidence>
<organism evidence="2">
    <name type="scientific">marine sediment metagenome</name>
    <dbReference type="NCBI Taxonomy" id="412755"/>
    <lineage>
        <taxon>unclassified sequences</taxon>
        <taxon>metagenomes</taxon>
        <taxon>ecological metagenomes</taxon>
    </lineage>
</organism>
<dbReference type="AlphaFoldDB" id="X1N4I3"/>
<dbReference type="GO" id="GO:0043190">
    <property type="term" value="C:ATP-binding cassette (ABC) transporter complex"/>
    <property type="evidence" value="ECO:0007669"/>
    <property type="project" value="InterPro"/>
</dbReference>
<protein>
    <recommendedName>
        <fullName evidence="1">Transport-associated OB type 2 domain-containing protein</fullName>
    </recommendedName>
</protein>
<reference evidence="2" key="1">
    <citation type="journal article" date="2014" name="Front. Microbiol.">
        <title>High frequency of phylogenetically diverse reductive dehalogenase-homologous genes in deep subseafloor sedimentary metagenomes.</title>
        <authorList>
            <person name="Kawai M."/>
            <person name="Futagami T."/>
            <person name="Toyoda A."/>
            <person name="Takaki Y."/>
            <person name="Nishi S."/>
            <person name="Hori S."/>
            <person name="Arai W."/>
            <person name="Tsubouchi T."/>
            <person name="Morono Y."/>
            <person name="Uchiyama I."/>
            <person name="Ito T."/>
            <person name="Fujiyama A."/>
            <person name="Inagaki F."/>
            <person name="Takami H."/>
        </authorList>
    </citation>
    <scope>NUCLEOTIDE SEQUENCE</scope>
    <source>
        <strain evidence="2">Expedition CK06-06</strain>
    </source>
</reference>
<comment type="caution">
    <text evidence="2">The sequence shown here is derived from an EMBL/GenBank/DDBJ whole genome shotgun (WGS) entry which is preliminary data.</text>
</comment>
<gene>
    <name evidence="2" type="ORF">S06H3_09068</name>
</gene>
<sequence length="58" mass="6737">QIIYLGSRMVYEIEIAKSSLTVEITNPQEHKIFSKGEEVTVAFKEKSLHIIPYEEIKK</sequence>
<feature type="non-terminal residue" evidence="2">
    <location>
        <position position="1"/>
    </location>
</feature>
<dbReference type="Pfam" id="PF08402">
    <property type="entry name" value="TOBE_2"/>
    <property type="match status" value="1"/>
</dbReference>
<proteinExistence type="predicted"/>
<dbReference type="EMBL" id="BARV01003928">
    <property type="protein sequence ID" value="GAI13509.1"/>
    <property type="molecule type" value="Genomic_DNA"/>
</dbReference>
<dbReference type="GO" id="GO:0022857">
    <property type="term" value="F:transmembrane transporter activity"/>
    <property type="evidence" value="ECO:0007669"/>
    <property type="project" value="InterPro"/>
</dbReference>
<dbReference type="GO" id="GO:0005524">
    <property type="term" value="F:ATP binding"/>
    <property type="evidence" value="ECO:0007669"/>
    <property type="project" value="InterPro"/>
</dbReference>
<dbReference type="InterPro" id="IPR013611">
    <property type="entry name" value="Transp-assoc_OB_typ2"/>
</dbReference>